<dbReference type="SUPFAM" id="SSF52949">
    <property type="entry name" value="Macro domain-like"/>
    <property type="match status" value="1"/>
</dbReference>
<accession>A0AAD9UNW1</accession>
<dbReference type="Pfam" id="PF01661">
    <property type="entry name" value="Macro"/>
    <property type="match status" value="1"/>
</dbReference>
<dbReference type="InterPro" id="IPR043472">
    <property type="entry name" value="Macro_dom-like"/>
</dbReference>
<dbReference type="Gene3D" id="3.40.220.10">
    <property type="entry name" value="Leucine Aminopeptidase, subunit E, domain 1"/>
    <property type="match status" value="1"/>
</dbReference>
<gene>
    <name evidence="2" type="ORF">BdWA1_002705</name>
</gene>
<organism evidence="2 3">
    <name type="scientific">Babesia duncani</name>
    <dbReference type="NCBI Taxonomy" id="323732"/>
    <lineage>
        <taxon>Eukaryota</taxon>
        <taxon>Sar</taxon>
        <taxon>Alveolata</taxon>
        <taxon>Apicomplexa</taxon>
        <taxon>Aconoidasida</taxon>
        <taxon>Piroplasmida</taxon>
        <taxon>Babesiidae</taxon>
        <taxon>Babesia</taxon>
    </lineage>
</organism>
<reference evidence="2" key="1">
    <citation type="journal article" date="2023" name="Nat. Microbiol.">
        <title>Babesia duncani multi-omics identifies virulence factors and drug targets.</title>
        <authorList>
            <person name="Singh P."/>
            <person name="Lonardi S."/>
            <person name="Liang Q."/>
            <person name="Vydyam P."/>
            <person name="Khabirova E."/>
            <person name="Fang T."/>
            <person name="Gihaz S."/>
            <person name="Thekkiniath J."/>
            <person name="Munshi M."/>
            <person name="Abel S."/>
            <person name="Ciampossin L."/>
            <person name="Batugedara G."/>
            <person name="Gupta M."/>
            <person name="Lu X.M."/>
            <person name="Lenz T."/>
            <person name="Chakravarty S."/>
            <person name="Cornillot E."/>
            <person name="Hu Y."/>
            <person name="Ma W."/>
            <person name="Gonzalez L.M."/>
            <person name="Sanchez S."/>
            <person name="Estrada K."/>
            <person name="Sanchez-Flores A."/>
            <person name="Montero E."/>
            <person name="Harb O.S."/>
            <person name="Le Roch K.G."/>
            <person name="Mamoun C.B."/>
        </authorList>
    </citation>
    <scope>NUCLEOTIDE SEQUENCE</scope>
    <source>
        <strain evidence="2">WA1</strain>
    </source>
</reference>
<sequence length="446" mass="50600">MGVGSLVCRHFGSCSFLQRRLKTVLERATRQQLDWNRKIESHADPNVDASSLNSTSTLSFRDDCKMPFQRRFQDNAQTRPQKAIKELGTLEWVDIGPFGKISAVHGDPLQQATDALLVPVPPNLVPTMGLGLRVLELGGKSLTSALVKRAKTLVTKQLDALHATKDEYKDQADFKHAEYAASRLEMGSVILTPTFGVAKATLLAFVVTPFFWQTSPREASLKLRHTIKRALEFVNESEISTVACPQIANAIYGYEPQNGYKILIEEAHDAMLGLDSDEPKYNLNAVVFVDDDEQTARNFSRALVFVAHVKIPELQTLPAPVYHNRQSERLIEFDESVLGFCKRAFRITYKRYYPKGSKRKRWLRLLKPYVWRPFRALEPPPLLLYKATGQPALLQHGPRPFYKNGVSHVHFPLLRPRMQGLQVGANGQWKARIRPEPIFTSTRSYY</sequence>
<dbReference type="KEGG" id="bdw:94337002"/>
<dbReference type="AlphaFoldDB" id="A0AAD9UNW1"/>
<feature type="domain" description="Macro" evidence="1">
    <location>
        <begin position="88"/>
        <end position="307"/>
    </location>
</feature>
<evidence type="ECO:0000313" key="3">
    <source>
        <dbReference type="Proteomes" id="UP001214638"/>
    </source>
</evidence>
<dbReference type="InterPro" id="IPR002589">
    <property type="entry name" value="Macro_dom"/>
</dbReference>
<dbReference type="GeneID" id="94337002"/>
<comment type="caution">
    <text evidence="2">The sequence shown here is derived from an EMBL/GenBank/DDBJ whole genome shotgun (WGS) entry which is preliminary data.</text>
</comment>
<dbReference type="PROSITE" id="PS51154">
    <property type="entry name" value="MACRO"/>
    <property type="match status" value="1"/>
</dbReference>
<dbReference type="RefSeq" id="XP_067802947.1">
    <property type="nucleotide sequence ID" value="XM_067947725.1"/>
</dbReference>
<protein>
    <submittedName>
        <fullName evidence="2">Bifunctional Macro domain/Macro domain-like</fullName>
    </submittedName>
</protein>
<keyword evidence="3" id="KW-1185">Reference proteome</keyword>
<dbReference type="EMBL" id="JALLKP010000003">
    <property type="protein sequence ID" value="KAK2196105.1"/>
    <property type="molecule type" value="Genomic_DNA"/>
</dbReference>
<name>A0AAD9UNW1_9APIC</name>
<proteinExistence type="predicted"/>
<dbReference type="Proteomes" id="UP001214638">
    <property type="component" value="Unassembled WGS sequence"/>
</dbReference>
<evidence type="ECO:0000313" key="2">
    <source>
        <dbReference type="EMBL" id="KAK2196105.1"/>
    </source>
</evidence>
<evidence type="ECO:0000259" key="1">
    <source>
        <dbReference type="PROSITE" id="PS51154"/>
    </source>
</evidence>